<dbReference type="Proteomes" id="UP001418222">
    <property type="component" value="Unassembled WGS sequence"/>
</dbReference>
<sequence length="1462" mass="165443">MESTSGSGSDQMVKLNGANYHQWHLLMEDLIYVKGWHAPIFEEMPKDTDEAKWKVEHRKLCGFIRRFVEPNVYNHVASINDAKDLWKTLETLYAKSTSINKLYLLKKLGEFRYREGSPILDHVNEFQGIIDRLTAMKVTFEDEVNALWLLKSLPDSWEMVRVSLINSSPQGIVSMEIAKSGILNEEGRGRSKSRGRKEDRSQSRGKSKTRYQNVEYHYCHKKGHIKKFCYSLKNDQKKKGIATEGKDEGHTAATVSIEEDDVIIVGDDVTAALSCDDRCWIVDSGASAHVSHNKELFATYTTHDCGVLRMGNGDTSKVLGRGDMHLKTSTGALLVLRDVRHVPDIRFNLISVGRLGDEGHLSVFGGDFWKLIRGSLVMARGYRDSGLYYMEGRPEAAQANSVRDEASTSLWHRRLAHISQKGLGCLAKKKPISDISDVHLERCDHCMAGKQNRVSFHSHTSTRRTEPLELVHTDVCGPLKVQTRGGASYFVTFIDDHSRKLWVYAIKTKDQVLDTFRRFHAEVERQSGKKLRCIRSDNGGEYIGPFDEYCRDHGIRHEKTPPKTPQLNGVAERMNRTLMERIRCMLSESKLPGMFWGEALLTAAHVINLSPSSALQEDVPDRVWYGKDPSYSHLRVFGCKAFVHVPRDERSKLDSKTRQCIFLGYGYSGEFGYRFFDPVAKKLVRSRDAVFSEDQTAGDFEVDSRTAAESPTVGVDDIEEAAKPEPAQGTDTLPDHDITTDGEPVVAEDIADDVPAPALEPALRRSDRVRHQPARYSTSEFILLTDAGEPESYDEAVESTEKRLWTDAMQEEMQSLQKNHTYDLVRLPKGKKALKNRWIFRVKQGDSSTPPRYKARLVVKGFGQRQGVDFDEIFSPVVKMSSIRVVLGLAARLDLEVEQMDVKTAFLHGDLDEELYMEQPEGFSVRGKEGMVCRLLKSLYGLKQAPRQWYKKFDSFMGEIDFRRTTLDHCVFVKQYAPEDFIILLLYVDDMLIVGRNTARIAELKRQLSSTFEMKDLGAARTILGMHIRRDRGARLLWLSQERYIRKVLQRFDMDQAKKVSVPLAAHFRLTADQCLSTPEEIEAMQKIPYASAVGSLMYAMVCTRPDIAHAVGTVSRFLSNPGREHWSAVKWILRYLQGTSDLTLRFGDSEPELLGYTDADMAGDVDSRRSTSGYMILFAGGAVSWASRLQKCVALSTTEAEFIAVTEAGKELLWMKRFIKELGFTQDRYTLLCDSQSAIHLGKNPTFHSRSKHIDTRYHWIRDVLEQKELDLLKVHTDDNGADMLTKVVPRGKFEHCESAVAAVCGGAAAAAVRESRRRRLCVKGDRRSCLEEGPPPPLCEAAAAAAAVWRRRRRRRVKTLPSPLSSFCCRPVLLPDSFVAWRLKEHRMRLGQKAIFHIEDEVVGNLLEHETVTLQTRRWNWTPKGLGTGVGNGKVTNDGNGRSPAISVARARDCTRQVNR</sequence>
<reference evidence="7 8" key="1">
    <citation type="journal article" date="2022" name="Nat. Plants">
        <title>Genomes of leafy and leafless Platanthera orchids illuminate the evolution of mycoheterotrophy.</title>
        <authorList>
            <person name="Li M.H."/>
            <person name="Liu K.W."/>
            <person name="Li Z."/>
            <person name="Lu H.C."/>
            <person name="Ye Q.L."/>
            <person name="Zhang D."/>
            <person name="Wang J.Y."/>
            <person name="Li Y.F."/>
            <person name="Zhong Z.M."/>
            <person name="Liu X."/>
            <person name="Yu X."/>
            <person name="Liu D.K."/>
            <person name="Tu X.D."/>
            <person name="Liu B."/>
            <person name="Hao Y."/>
            <person name="Liao X.Y."/>
            <person name="Jiang Y.T."/>
            <person name="Sun W.H."/>
            <person name="Chen J."/>
            <person name="Chen Y.Q."/>
            <person name="Ai Y."/>
            <person name="Zhai J.W."/>
            <person name="Wu S.S."/>
            <person name="Zhou Z."/>
            <person name="Hsiao Y.Y."/>
            <person name="Wu W.L."/>
            <person name="Chen Y.Y."/>
            <person name="Lin Y.F."/>
            <person name="Hsu J.L."/>
            <person name="Li C.Y."/>
            <person name="Wang Z.W."/>
            <person name="Zhao X."/>
            <person name="Zhong W.Y."/>
            <person name="Ma X.K."/>
            <person name="Ma L."/>
            <person name="Huang J."/>
            <person name="Chen G.Z."/>
            <person name="Huang M.Z."/>
            <person name="Huang L."/>
            <person name="Peng D.H."/>
            <person name="Luo Y.B."/>
            <person name="Zou S.Q."/>
            <person name="Chen S.P."/>
            <person name="Lan S."/>
            <person name="Tsai W.C."/>
            <person name="Van de Peer Y."/>
            <person name="Liu Z.J."/>
        </authorList>
    </citation>
    <scope>NUCLEOTIDE SEQUENCE [LARGE SCALE GENOMIC DNA]</scope>
    <source>
        <strain evidence="7">Lor287</strain>
    </source>
</reference>
<dbReference type="GO" id="GO:0003676">
    <property type="term" value="F:nucleic acid binding"/>
    <property type="evidence" value="ECO:0007669"/>
    <property type="project" value="InterPro"/>
</dbReference>
<dbReference type="InterPro" id="IPR036397">
    <property type="entry name" value="RNaseH_sf"/>
</dbReference>
<evidence type="ECO:0000256" key="4">
    <source>
        <dbReference type="ARBA" id="ARBA00022801"/>
    </source>
</evidence>
<keyword evidence="3" id="KW-0064">Aspartyl protease</keyword>
<dbReference type="InterPro" id="IPR054722">
    <property type="entry name" value="PolX-like_BBD"/>
</dbReference>
<evidence type="ECO:0000313" key="7">
    <source>
        <dbReference type="EMBL" id="KAK8918638.1"/>
    </source>
</evidence>
<name>A0AAP0AXH0_9ASPA</name>
<evidence type="ECO:0000259" key="6">
    <source>
        <dbReference type="PROSITE" id="PS50994"/>
    </source>
</evidence>
<dbReference type="InterPro" id="IPR012337">
    <property type="entry name" value="RNaseH-like_sf"/>
</dbReference>
<keyword evidence="8" id="KW-1185">Reference proteome</keyword>
<dbReference type="SUPFAM" id="SSF53098">
    <property type="entry name" value="Ribonuclease H-like"/>
    <property type="match status" value="1"/>
</dbReference>
<dbReference type="InterPro" id="IPR039537">
    <property type="entry name" value="Retrotran_Ty1/copia-like"/>
</dbReference>
<dbReference type="Pfam" id="PF22936">
    <property type="entry name" value="Pol_BBD"/>
    <property type="match status" value="1"/>
</dbReference>
<keyword evidence="1" id="KW-0645">Protease</keyword>
<dbReference type="GO" id="GO:0046872">
    <property type="term" value="F:metal ion binding"/>
    <property type="evidence" value="ECO:0007669"/>
    <property type="project" value="UniProtKB-KW"/>
</dbReference>
<proteinExistence type="predicted"/>
<dbReference type="Pfam" id="PF14223">
    <property type="entry name" value="Retrotran_gag_2"/>
    <property type="match status" value="1"/>
</dbReference>
<feature type="region of interest" description="Disordered" evidence="5">
    <location>
        <begin position="704"/>
        <end position="736"/>
    </location>
</feature>
<evidence type="ECO:0000256" key="3">
    <source>
        <dbReference type="ARBA" id="ARBA00022750"/>
    </source>
</evidence>
<dbReference type="InterPro" id="IPR025724">
    <property type="entry name" value="GAG-pre-integrase_dom"/>
</dbReference>
<dbReference type="Pfam" id="PF13976">
    <property type="entry name" value="gag_pre-integrs"/>
    <property type="match status" value="1"/>
</dbReference>
<dbReference type="PANTHER" id="PTHR42648:SF28">
    <property type="entry name" value="TRANSPOSON-ENCODED PROTEIN WITH RIBONUCLEASE H-LIKE AND RETROVIRUS ZINC FINGER-LIKE DOMAINS"/>
    <property type="match status" value="1"/>
</dbReference>
<dbReference type="GO" id="GO:0004190">
    <property type="term" value="F:aspartic-type endopeptidase activity"/>
    <property type="evidence" value="ECO:0007669"/>
    <property type="project" value="UniProtKB-KW"/>
</dbReference>
<accession>A0AAP0AXH0</accession>
<dbReference type="InterPro" id="IPR001584">
    <property type="entry name" value="Integrase_cat-core"/>
</dbReference>
<dbReference type="InterPro" id="IPR043502">
    <property type="entry name" value="DNA/RNA_pol_sf"/>
</dbReference>
<dbReference type="PANTHER" id="PTHR42648">
    <property type="entry name" value="TRANSPOSASE, PUTATIVE-RELATED"/>
    <property type="match status" value="1"/>
</dbReference>
<dbReference type="Pfam" id="PF25597">
    <property type="entry name" value="SH3_retrovirus"/>
    <property type="match status" value="1"/>
</dbReference>
<evidence type="ECO:0000256" key="1">
    <source>
        <dbReference type="ARBA" id="ARBA00022670"/>
    </source>
</evidence>
<dbReference type="PROSITE" id="PS50994">
    <property type="entry name" value="INTEGRASE"/>
    <property type="match status" value="1"/>
</dbReference>
<protein>
    <recommendedName>
        <fullName evidence="6">Integrase catalytic domain-containing protein</fullName>
    </recommendedName>
</protein>
<keyword evidence="2" id="KW-0479">Metal-binding</keyword>
<dbReference type="InterPro" id="IPR013103">
    <property type="entry name" value="RVT_2"/>
</dbReference>
<comment type="caution">
    <text evidence="7">The sequence shown here is derived from an EMBL/GenBank/DDBJ whole genome shotgun (WGS) entry which is preliminary data.</text>
</comment>
<keyword evidence="4" id="KW-0378">Hydrolase</keyword>
<dbReference type="GO" id="GO:0015074">
    <property type="term" value="P:DNA integration"/>
    <property type="evidence" value="ECO:0007669"/>
    <property type="project" value="InterPro"/>
</dbReference>
<evidence type="ECO:0000313" key="8">
    <source>
        <dbReference type="Proteomes" id="UP001418222"/>
    </source>
</evidence>
<dbReference type="Gene3D" id="3.30.420.10">
    <property type="entry name" value="Ribonuclease H-like superfamily/Ribonuclease H"/>
    <property type="match status" value="1"/>
</dbReference>
<evidence type="ECO:0000256" key="2">
    <source>
        <dbReference type="ARBA" id="ARBA00022723"/>
    </source>
</evidence>
<dbReference type="CDD" id="cd09272">
    <property type="entry name" value="RNase_HI_RT_Ty1"/>
    <property type="match status" value="1"/>
</dbReference>
<organism evidence="7 8">
    <name type="scientific">Platanthera zijinensis</name>
    <dbReference type="NCBI Taxonomy" id="2320716"/>
    <lineage>
        <taxon>Eukaryota</taxon>
        <taxon>Viridiplantae</taxon>
        <taxon>Streptophyta</taxon>
        <taxon>Embryophyta</taxon>
        <taxon>Tracheophyta</taxon>
        <taxon>Spermatophyta</taxon>
        <taxon>Magnoliopsida</taxon>
        <taxon>Liliopsida</taxon>
        <taxon>Asparagales</taxon>
        <taxon>Orchidaceae</taxon>
        <taxon>Orchidoideae</taxon>
        <taxon>Orchideae</taxon>
        <taxon>Orchidinae</taxon>
        <taxon>Platanthera</taxon>
    </lineage>
</organism>
<feature type="domain" description="Integrase catalytic" evidence="6">
    <location>
        <begin position="463"/>
        <end position="628"/>
    </location>
</feature>
<feature type="region of interest" description="Disordered" evidence="5">
    <location>
        <begin position="184"/>
        <end position="209"/>
    </location>
</feature>
<dbReference type="SUPFAM" id="SSF56672">
    <property type="entry name" value="DNA/RNA polymerases"/>
    <property type="match status" value="1"/>
</dbReference>
<evidence type="ECO:0000256" key="5">
    <source>
        <dbReference type="SAM" id="MobiDB-lite"/>
    </source>
</evidence>
<dbReference type="EMBL" id="JBBWWQ010000019">
    <property type="protein sequence ID" value="KAK8918638.1"/>
    <property type="molecule type" value="Genomic_DNA"/>
</dbReference>
<dbReference type="InterPro" id="IPR057670">
    <property type="entry name" value="SH3_retrovirus"/>
</dbReference>
<gene>
    <name evidence="7" type="ORF">KSP39_PZI021969</name>
</gene>
<dbReference type="Pfam" id="PF07727">
    <property type="entry name" value="RVT_2"/>
    <property type="match status" value="1"/>
</dbReference>
<dbReference type="GO" id="GO:0006508">
    <property type="term" value="P:proteolysis"/>
    <property type="evidence" value="ECO:0007669"/>
    <property type="project" value="UniProtKB-KW"/>
</dbReference>
<dbReference type="Pfam" id="PF00665">
    <property type="entry name" value="rve"/>
    <property type="match status" value="1"/>
</dbReference>